<feature type="transmembrane region" description="Helical" evidence="1">
    <location>
        <begin position="75"/>
        <end position="94"/>
    </location>
</feature>
<dbReference type="RefSeq" id="WP_071319444.1">
    <property type="nucleotide sequence ID" value="NZ_CP063356.2"/>
</dbReference>
<keyword evidence="1" id="KW-0812">Transmembrane</keyword>
<dbReference type="Proteomes" id="UP000180175">
    <property type="component" value="Chromosome"/>
</dbReference>
<reference evidence="3 4" key="2">
    <citation type="journal article" date="2017" name="Genome Announc.">
        <title>Draft Genome Sequences of Four Alkaliphilic Bacteria Belonging to the Anaerobacillus Genus.</title>
        <authorList>
            <person name="Bassil N.M."/>
            <person name="Lloyd J.R."/>
        </authorList>
    </citation>
    <scope>NUCLEOTIDE SEQUENCE [LARGE SCALE GENOMIC DNA]</scope>
    <source>
        <strain evidence="3 4">NB2006</strain>
    </source>
</reference>
<keyword evidence="1" id="KW-0472">Membrane</keyword>
<evidence type="ECO:0000313" key="2">
    <source>
        <dbReference type="EMBL" id="OIJ03942.1"/>
    </source>
</evidence>
<evidence type="ECO:0000313" key="4">
    <source>
        <dbReference type="Proteomes" id="UP000180175"/>
    </source>
</evidence>
<reference evidence="3 4" key="3">
    <citation type="journal article" date="2019" name="Int. J. Syst. Evol. Microbiol.">
        <title>Anaerobacillus isosaccharinicus sp. nov., an alkaliphilic bacterium which degrades isosaccharinic acid.</title>
        <authorList>
            <person name="Bassil N.M."/>
            <person name="Lloyd J.R."/>
        </authorList>
    </citation>
    <scope>NUCLEOTIDE SEQUENCE [LARGE SCALE GENOMIC DNA]</scope>
    <source>
        <strain evidence="3 4">NB2006</strain>
    </source>
</reference>
<proteinExistence type="predicted"/>
<keyword evidence="1" id="KW-1133">Transmembrane helix</keyword>
<dbReference type="EMBL" id="CP063356">
    <property type="protein sequence ID" value="QOY37604.1"/>
    <property type="molecule type" value="Genomic_DNA"/>
</dbReference>
<dbReference type="AlphaFoldDB" id="A0A1S2KUS7"/>
<accession>A0A1S2KUS7</accession>
<keyword evidence="4" id="KW-1185">Reference proteome</keyword>
<evidence type="ECO:0000313" key="3">
    <source>
        <dbReference type="EMBL" id="QOY37604.1"/>
    </source>
</evidence>
<dbReference type="EMBL" id="LQXD01000205">
    <property type="protein sequence ID" value="OIJ03942.1"/>
    <property type="molecule type" value="Genomic_DNA"/>
</dbReference>
<feature type="transmembrane region" description="Helical" evidence="1">
    <location>
        <begin position="7"/>
        <end position="26"/>
    </location>
</feature>
<organism evidence="2 4">
    <name type="scientific">Anaerobacillus isosaccharinicus</name>
    <dbReference type="NCBI Taxonomy" id="1532552"/>
    <lineage>
        <taxon>Bacteria</taxon>
        <taxon>Bacillati</taxon>
        <taxon>Bacillota</taxon>
        <taxon>Bacilli</taxon>
        <taxon>Bacillales</taxon>
        <taxon>Bacillaceae</taxon>
        <taxon>Anaerobacillus</taxon>
    </lineage>
</organism>
<reference evidence="3" key="4">
    <citation type="submission" date="2020-10" db="EMBL/GenBank/DDBJ databases">
        <authorList>
            <person name="Bassil N.M."/>
            <person name="Lloyd J.R."/>
        </authorList>
    </citation>
    <scope>NUCLEOTIDE SEQUENCE</scope>
    <source>
        <strain evidence="3">NB2006</strain>
    </source>
</reference>
<protein>
    <submittedName>
        <fullName evidence="2">Uncharacterized protein</fullName>
    </submittedName>
</protein>
<sequence length="101" mass="11337">MIKIWNSTILILALLFLLTVIVILGYKDNFNFINRTTSNVTINEENTNGNIIHAGLGLALEENSPFITTETKTDISRYIIVIALGIFVIVITLIKSLRRAF</sequence>
<name>A0A1S2KUS7_9BACI</name>
<evidence type="ECO:0000256" key="1">
    <source>
        <dbReference type="SAM" id="Phobius"/>
    </source>
</evidence>
<dbReference type="KEGG" id="aia:AWH56_008490"/>
<reference evidence="2 4" key="1">
    <citation type="submission" date="2016-10" db="EMBL/GenBank/DDBJ databases">
        <title>Draft genome sequences of four alkaliphilic bacteria belonging to the Anaerobacillus genus.</title>
        <authorList>
            <person name="Bassil N.M."/>
            <person name="Lloyd J.R."/>
        </authorList>
    </citation>
    <scope>NUCLEOTIDE SEQUENCE [LARGE SCALE GENOMIC DNA]</scope>
    <source>
        <strain evidence="2 4">NB2006</strain>
    </source>
</reference>
<gene>
    <name evidence="3" type="ORF">AWH56_008490</name>
    <name evidence="2" type="ORF">AWH56_23965</name>
</gene>